<gene>
    <name evidence="2" type="ORF">ASZ90_019383</name>
</gene>
<dbReference type="Pfam" id="PF01969">
    <property type="entry name" value="Ni_insertion"/>
    <property type="match status" value="1"/>
</dbReference>
<evidence type="ECO:0000256" key="1">
    <source>
        <dbReference type="ARBA" id="ARBA00022596"/>
    </source>
</evidence>
<dbReference type="Gene3D" id="3.30.70.1380">
    <property type="entry name" value="Transcriptional regulatory protein pf0864 domain like"/>
    <property type="match status" value="1"/>
</dbReference>
<sequence>MDKVLYFDCFAGISGDMIVGALLDLGAREEYLYQQLSELKLPGYRLRIEKSHKLGIWGIDFGVVLEESESHHGHHHSHRGLSDITSIISESTLSENVKIRALEVFKHLAGAEAHIHGITLDEVHFHEVGAVDSIVDVIAALICMEDLNINKVYSSPLHLGEGFVHCAHGLLPVPAPAVLEITKGIPVYTTGLRSELVTPTGAALISNLAEYFGPFPEMIVEAVGYGLGDRDLEIPNLLRVIKARQNSLERIWTLECNIDDMNPQLYSYLFPLLMERGALDVYLTPLIMKKNRPGNCLTILCEAGFIDELEETLWRETTTLGVRRLQVQRRILERKLVSVPTLWGPVTIKIAFHNGKLLKFAPEYEDLSRIAREAGLPLQYLQTKVQITAAKWLEEQGWLDYEHGRS</sequence>
<dbReference type="NCBIfam" id="TIGR00299">
    <property type="entry name" value="nickel pincer cofactor biosynthesis protein LarC"/>
    <property type="match status" value="1"/>
</dbReference>
<accession>A0A0W8E3T4</accession>
<keyword evidence="1" id="KW-0533">Nickel</keyword>
<evidence type="ECO:0000313" key="2">
    <source>
        <dbReference type="EMBL" id="KUG03284.1"/>
    </source>
</evidence>
<dbReference type="HAMAP" id="MF_01074">
    <property type="entry name" value="LarC"/>
    <property type="match status" value="1"/>
</dbReference>
<dbReference type="InterPro" id="IPR002822">
    <property type="entry name" value="Ni_insertion"/>
</dbReference>
<dbReference type="Gene3D" id="3.10.20.300">
    <property type="entry name" value="mk0293 like domain"/>
    <property type="match status" value="1"/>
</dbReference>
<dbReference type="PANTHER" id="PTHR36566:SF1">
    <property type="entry name" value="PYRIDINIUM-3,5-BISTHIOCARBOXYLIC ACID MONONUCLEOTIDE NICKEL INSERTION PROTEIN"/>
    <property type="match status" value="1"/>
</dbReference>
<dbReference type="AlphaFoldDB" id="A0A0W8E3T4"/>
<organism evidence="2">
    <name type="scientific">hydrocarbon metagenome</name>
    <dbReference type="NCBI Taxonomy" id="938273"/>
    <lineage>
        <taxon>unclassified sequences</taxon>
        <taxon>metagenomes</taxon>
        <taxon>ecological metagenomes</taxon>
    </lineage>
</organism>
<dbReference type="PANTHER" id="PTHR36566">
    <property type="entry name" value="NICKEL INSERTION PROTEIN-RELATED"/>
    <property type="match status" value="1"/>
</dbReference>
<name>A0A0W8E3T4_9ZZZZ</name>
<proteinExistence type="inferred from homology"/>
<dbReference type="EMBL" id="LNQE01001888">
    <property type="protein sequence ID" value="KUG03284.1"/>
    <property type="molecule type" value="Genomic_DNA"/>
</dbReference>
<evidence type="ECO:0008006" key="3">
    <source>
        <dbReference type="Google" id="ProtNLM"/>
    </source>
</evidence>
<protein>
    <recommendedName>
        <fullName evidence="3">Nickel insertion protein</fullName>
    </recommendedName>
</protein>
<reference evidence="2" key="1">
    <citation type="journal article" date="2015" name="Proc. Natl. Acad. Sci. U.S.A.">
        <title>Networks of energetic and metabolic interactions define dynamics in microbial communities.</title>
        <authorList>
            <person name="Embree M."/>
            <person name="Liu J.K."/>
            <person name="Al-Bassam M.M."/>
            <person name="Zengler K."/>
        </authorList>
    </citation>
    <scope>NUCLEOTIDE SEQUENCE</scope>
</reference>
<comment type="caution">
    <text evidence="2">The sequence shown here is derived from an EMBL/GenBank/DDBJ whole genome shotgun (WGS) entry which is preliminary data.</text>
</comment>